<evidence type="ECO:0000256" key="12">
    <source>
        <dbReference type="ARBA" id="ARBA00041021"/>
    </source>
</evidence>
<dbReference type="GO" id="GO:0000226">
    <property type="term" value="P:microtubule cytoskeleton organization"/>
    <property type="evidence" value="ECO:0007669"/>
    <property type="project" value="TreeGrafter"/>
</dbReference>
<proteinExistence type="inferred from homology"/>
<evidence type="ECO:0000256" key="1">
    <source>
        <dbReference type="ARBA" id="ARBA00001946"/>
    </source>
</evidence>
<organism evidence="15 16">
    <name type="scientific">Strigomonas culicis</name>
    <dbReference type="NCBI Taxonomy" id="28005"/>
    <lineage>
        <taxon>Eukaryota</taxon>
        <taxon>Discoba</taxon>
        <taxon>Euglenozoa</taxon>
        <taxon>Kinetoplastea</taxon>
        <taxon>Metakinetoplastina</taxon>
        <taxon>Trypanosomatida</taxon>
        <taxon>Trypanosomatidae</taxon>
        <taxon>Strigomonadinae</taxon>
        <taxon>Strigomonas</taxon>
    </lineage>
</organism>
<evidence type="ECO:0000313" key="15">
    <source>
        <dbReference type="EMBL" id="EPY31137.1"/>
    </source>
</evidence>
<dbReference type="OrthoDB" id="18862at2759"/>
<dbReference type="InterPro" id="IPR052492">
    <property type="entry name" value="Tubulin-tyrosine_ligase"/>
</dbReference>
<comment type="catalytic activity">
    <reaction evidence="13">
        <text>C-terminal L-alpha-aminoacyl-L-glutamyl-L-glutamyl-[tubulin] + L-tyrosine + ATP = C-terminal L-alpha-aminoacyl-L-glutamyl-L-glutamyl-L-tyrosyl-[tubulin] + ADP + phosphate + H(+)</text>
        <dbReference type="Rhea" id="RHEA:17605"/>
        <dbReference type="Rhea" id="RHEA-COMP:16434"/>
        <dbReference type="Rhea" id="RHEA-COMP:16435"/>
        <dbReference type="ChEBI" id="CHEBI:15378"/>
        <dbReference type="ChEBI" id="CHEBI:30616"/>
        <dbReference type="ChEBI" id="CHEBI:43474"/>
        <dbReference type="ChEBI" id="CHEBI:58315"/>
        <dbReference type="ChEBI" id="CHEBI:149554"/>
        <dbReference type="ChEBI" id="CHEBI:149555"/>
        <dbReference type="ChEBI" id="CHEBI:456216"/>
        <dbReference type="EC" id="6.3.2.25"/>
    </reaction>
</comment>
<evidence type="ECO:0000256" key="5">
    <source>
        <dbReference type="ARBA" id="ARBA00022598"/>
    </source>
</evidence>
<comment type="subunit">
    <text evidence="4">Monomer.</text>
</comment>
<evidence type="ECO:0000256" key="3">
    <source>
        <dbReference type="ARBA" id="ARBA00006820"/>
    </source>
</evidence>
<dbReference type="GO" id="GO:0004835">
    <property type="term" value="F:tubulin-tyrosine ligase activity"/>
    <property type="evidence" value="ECO:0007669"/>
    <property type="project" value="UniProtKB-EC"/>
</dbReference>
<keyword evidence="16" id="KW-1185">Reference proteome</keyword>
<dbReference type="AlphaFoldDB" id="S9UK05"/>
<keyword evidence="9" id="KW-0630">Potassium</keyword>
<evidence type="ECO:0000256" key="11">
    <source>
        <dbReference type="ARBA" id="ARBA00038960"/>
    </source>
</evidence>
<keyword evidence="8" id="KW-0460">Magnesium</keyword>
<keyword evidence="5 15" id="KW-0436">Ligase</keyword>
<feature type="compositionally biased region" description="Basic and acidic residues" evidence="14">
    <location>
        <begin position="13"/>
        <end position="27"/>
    </location>
</feature>
<comment type="similarity">
    <text evidence="3">Belongs to the tubulin--tyrosine ligase family.</text>
</comment>
<dbReference type="PROSITE" id="PS51221">
    <property type="entry name" value="TTL"/>
    <property type="match status" value="1"/>
</dbReference>
<feature type="region of interest" description="Disordered" evidence="14">
    <location>
        <begin position="375"/>
        <end position="425"/>
    </location>
</feature>
<dbReference type="Pfam" id="PF03133">
    <property type="entry name" value="TTL"/>
    <property type="match status" value="2"/>
</dbReference>
<dbReference type="SUPFAM" id="SSF56059">
    <property type="entry name" value="Glutathione synthetase ATP-binding domain-like"/>
    <property type="match status" value="1"/>
</dbReference>
<evidence type="ECO:0000256" key="9">
    <source>
        <dbReference type="ARBA" id="ARBA00022958"/>
    </source>
</evidence>
<comment type="caution">
    <text evidence="15">The sequence shown here is derived from an EMBL/GenBank/DDBJ whole genome shotgun (WGS) entry which is preliminary data.</text>
</comment>
<name>S9UK05_9TRYP</name>
<dbReference type="GO" id="GO:0005876">
    <property type="term" value="C:spindle microtubule"/>
    <property type="evidence" value="ECO:0007669"/>
    <property type="project" value="TreeGrafter"/>
</dbReference>
<feature type="compositionally biased region" description="Low complexity" evidence="14">
    <location>
        <begin position="1"/>
        <end position="12"/>
    </location>
</feature>
<dbReference type="Proteomes" id="UP000015354">
    <property type="component" value="Unassembled WGS sequence"/>
</dbReference>
<sequence>MASAARHSPAPARSRESSAHGAPDHDGAAPPRPKRCYTFGVMSKCGSIYEELARQLVATGRWRQVTVRQRGMIKTLYVVEDQRDLSEVDVHLMLGDKMPMERLIEQRRIACLRHRALTMRQGDCTPPSSRLYPTRAMRVRMPMGTSGDGEARMIDFIDGTRCVTLKSTMVSTLLRHHRHNWETLGAYLPMSFLLAPGQPQKDERDALLETCSRRVGWTGGQPPLWIAKSSSGSHGDNIQIFNGDRAGLQRLLHFVDSQRSRMWVAQQYIDRPLLYHRRKFDIRCFALLFRDPYEIYVHEELIMRTSSVVYDRETATAQGSSGRLAHITNHCVQSEGADYSLYEEGNELWREHLDGLVRYKGERLLQRHQSITSPKRTIIASRPAPGSALGSPSVHEASYQSSNGAAVRSPDPATRDHHGGSQPTLANTIMPQIYHVVRDTLLAAREHLPEEPHPPPTICFQVFGYDFLIDENLKVWLLEINGAPAGAARLLPRLMGDTIEKAIAPHFPATVLGASRPKNGYAKVYPQTDAKK</sequence>
<evidence type="ECO:0000313" key="16">
    <source>
        <dbReference type="Proteomes" id="UP000015354"/>
    </source>
</evidence>
<comment type="cofactor">
    <cofactor evidence="1">
        <name>Mg(2+)</name>
        <dbReference type="ChEBI" id="CHEBI:18420"/>
    </cofactor>
</comment>
<evidence type="ECO:0000256" key="8">
    <source>
        <dbReference type="ARBA" id="ARBA00022842"/>
    </source>
</evidence>
<keyword evidence="6" id="KW-0547">Nucleotide-binding</keyword>
<dbReference type="Gene3D" id="3.30.470.20">
    <property type="entry name" value="ATP-grasp fold, B domain"/>
    <property type="match status" value="1"/>
</dbReference>
<dbReference type="EMBL" id="ATMH01003604">
    <property type="protein sequence ID" value="EPY31137.1"/>
    <property type="molecule type" value="Genomic_DNA"/>
</dbReference>
<feature type="region of interest" description="Disordered" evidence="14">
    <location>
        <begin position="1"/>
        <end position="32"/>
    </location>
</feature>
<evidence type="ECO:0000256" key="13">
    <source>
        <dbReference type="ARBA" id="ARBA00047950"/>
    </source>
</evidence>
<dbReference type="PANTHER" id="PTHR46570">
    <property type="entry name" value="TUBULIN--TYROSINE LIGASE"/>
    <property type="match status" value="1"/>
</dbReference>
<dbReference type="PANTHER" id="PTHR46570:SF1">
    <property type="entry name" value="TUBULIN--TYROSINE LIGASE"/>
    <property type="match status" value="1"/>
</dbReference>
<protein>
    <recommendedName>
        <fullName evidence="12">Tubulin--tyrosine ligase</fullName>
        <ecNumber evidence="11">6.3.2.25</ecNumber>
    </recommendedName>
</protein>
<evidence type="ECO:0000256" key="4">
    <source>
        <dbReference type="ARBA" id="ARBA00011245"/>
    </source>
</evidence>
<evidence type="ECO:0000256" key="10">
    <source>
        <dbReference type="ARBA" id="ARBA00037791"/>
    </source>
</evidence>
<keyword evidence="7" id="KW-0067">ATP-binding</keyword>
<evidence type="ECO:0000256" key="7">
    <source>
        <dbReference type="ARBA" id="ARBA00022840"/>
    </source>
</evidence>
<comment type="function">
    <text evidence="10">Catalyzes the post-translational addition of a tyrosine to the C-terminal end of detyrosinated alpha-tubulin.</text>
</comment>
<evidence type="ECO:0000256" key="14">
    <source>
        <dbReference type="SAM" id="MobiDB-lite"/>
    </source>
</evidence>
<dbReference type="GO" id="GO:0005524">
    <property type="term" value="F:ATP binding"/>
    <property type="evidence" value="ECO:0007669"/>
    <property type="project" value="UniProtKB-KW"/>
</dbReference>
<gene>
    <name evidence="15" type="ORF">STCU_03604</name>
</gene>
<evidence type="ECO:0000256" key="6">
    <source>
        <dbReference type="ARBA" id="ARBA00022741"/>
    </source>
</evidence>
<comment type="cofactor">
    <cofactor evidence="2">
        <name>K(+)</name>
        <dbReference type="ChEBI" id="CHEBI:29103"/>
    </cofactor>
</comment>
<accession>S9UK05</accession>
<dbReference type="EC" id="6.3.2.25" evidence="11"/>
<dbReference type="InterPro" id="IPR004344">
    <property type="entry name" value="TTL/TTLL_fam"/>
</dbReference>
<evidence type="ECO:0000256" key="2">
    <source>
        <dbReference type="ARBA" id="ARBA00001958"/>
    </source>
</evidence>
<reference evidence="15 16" key="1">
    <citation type="journal article" date="2013" name="PLoS ONE">
        <title>Predicting the Proteins of Angomonas deanei, Strigomonas culicis and Their Respective Endosymbionts Reveals New Aspects of the Trypanosomatidae Family.</title>
        <authorList>
            <person name="Motta M.C."/>
            <person name="Martins A.C."/>
            <person name="de Souza S.S."/>
            <person name="Catta-Preta C.M."/>
            <person name="Silva R."/>
            <person name="Klein C.C."/>
            <person name="de Almeida L.G."/>
            <person name="de Lima Cunha O."/>
            <person name="Ciapina L.P."/>
            <person name="Brocchi M."/>
            <person name="Colabardini A.C."/>
            <person name="de Araujo Lima B."/>
            <person name="Machado C.R."/>
            <person name="de Almeida Soares C.M."/>
            <person name="Probst C.M."/>
            <person name="de Menezes C.B."/>
            <person name="Thompson C.E."/>
            <person name="Bartholomeu D.C."/>
            <person name="Gradia D.F."/>
            <person name="Pavoni D.P."/>
            <person name="Grisard E.C."/>
            <person name="Fantinatti-Garboggini F."/>
            <person name="Marchini F.K."/>
            <person name="Rodrigues-Luiz G.F."/>
            <person name="Wagner G."/>
            <person name="Goldman G.H."/>
            <person name="Fietto J.L."/>
            <person name="Elias M.C."/>
            <person name="Goldman M.H."/>
            <person name="Sagot M.F."/>
            <person name="Pereira M."/>
            <person name="Stoco P.H."/>
            <person name="de Mendonca-Neto R.P."/>
            <person name="Teixeira S.M."/>
            <person name="Maciel T.E."/>
            <person name="de Oliveira Mendes T.A."/>
            <person name="Urmenyi T.P."/>
            <person name="de Souza W."/>
            <person name="Schenkman S."/>
            <person name="de Vasconcelos A.T."/>
        </authorList>
    </citation>
    <scope>NUCLEOTIDE SEQUENCE [LARGE SCALE GENOMIC DNA]</scope>
</reference>